<dbReference type="Gene3D" id="2.60.120.10">
    <property type="entry name" value="Jelly Rolls"/>
    <property type="match status" value="1"/>
</dbReference>
<dbReference type="InterPro" id="IPR002550">
    <property type="entry name" value="CNNM"/>
</dbReference>
<feature type="transmembrane region" description="Helical" evidence="12">
    <location>
        <begin position="438"/>
        <end position="458"/>
    </location>
</feature>
<keyword evidence="7 12" id="KW-1133">Transmembrane helix</keyword>
<organism evidence="13">
    <name type="scientific">Musca domestica</name>
    <name type="common">House fly</name>
    <dbReference type="NCBI Taxonomy" id="7370"/>
    <lineage>
        <taxon>Eukaryota</taxon>
        <taxon>Metazoa</taxon>
        <taxon>Ecdysozoa</taxon>
        <taxon>Arthropoda</taxon>
        <taxon>Hexapoda</taxon>
        <taxon>Insecta</taxon>
        <taxon>Pterygota</taxon>
        <taxon>Neoptera</taxon>
        <taxon>Endopterygota</taxon>
        <taxon>Diptera</taxon>
        <taxon>Brachycera</taxon>
        <taxon>Muscomorpha</taxon>
        <taxon>Muscoidea</taxon>
        <taxon>Muscidae</taxon>
        <taxon>Musca</taxon>
    </lineage>
</organism>
<evidence type="ECO:0000256" key="12">
    <source>
        <dbReference type="SAM" id="Phobius"/>
    </source>
</evidence>
<evidence type="ECO:0000256" key="4">
    <source>
        <dbReference type="ARBA" id="ARBA00022475"/>
    </source>
</evidence>
<feature type="region of interest" description="Disordered" evidence="11">
    <location>
        <begin position="953"/>
        <end position="990"/>
    </location>
</feature>
<evidence type="ECO:0000256" key="9">
    <source>
        <dbReference type="ARBA" id="ARBA00023122"/>
    </source>
</evidence>
<reference evidence="13" key="1">
    <citation type="submission" date="2020-05" db="UniProtKB">
        <authorList>
            <consortium name="EnsemblMetazoa"/>
        </authorList>
    </citation>
    <scope>IDENTIFICATION</scope>
    <source>
        <strain evidence="13">Aabys</strain>
    </source>
</reference>
<protein>
    <recommendedName>
        <fullName evidence="14">CNNM transmembrane domain-containing protein</fullName>
    </recommendedName>
</protein>
<evidence type="ECO:0000256" key="7">
    <source>
        <dbReference type="ARBA" id="ARBA00022989"/>
    </source>
</evidence>
<dbReference type="VEuPathDB" id="VectorBase:MDOA009404"/>
<dbReference type="PROSITE" id="PS51846">
    <property type="entry name" value="CNNM"/>
    <property type="match status" value="1"/>
</dbReference>
<keyword evidence="4" id="KW-1003">Cell membrane</keyword>
<feature type="transmembrane region" description="Helical" evidence="12">
    <location>
        <begin position="323"/>
        <end position="350"/>
    </location>
</feature>
<keyword evidence="10 12" id="KW-0472">Membrane</keyword>
<feature type="compositionally biased region" description="Low complexity" evidence="11">
    <location>
        <begin position="964"/>
        <end position="976"/>
    </location>
</feature>
<feature type="region of interest" description="Disordered" evidence="11">
    <location>
        <begin position="869"/>
        <end position="907"/>
    </location>
</feature>
<evidence type="ECO:0000256" key="11">
    <source>
        <dbReference type="SAM" id="MobiDB-lite"/>
    </source>
</evidence>
<evidence type="ECO:0008006" key="14">
    <source>
        <dbReference type="Google" id="ProtNLM"/>
    </source>
</evidence>
<dbReference type="GO" id="GO:0022857">
    <property type="term" value="F:transmembrane transporter activity"/>
    <property type="evidence" value="ECO:0007669"/>
    <property type="project" value="TreeGrafter"/>
</dbReference>
<name>A0A1I8MXE5_MUSDO</name>
<dbReference type="FunFam" id="3.10.580.10:FF:000001">
    <property type="entry name" value="Putative metal transporter CNNM3 isoform 2"/>
    <property type="match status" value="1"/>
</dbReference>
<dbReference type="PROSITE" id="PS51371">
    <property type="entry name" value="CBS"/>
    <property type="match status" value="1"/>
</dbReference>
<evidence type="ECO:0000256" key="2">
    <source>
        <dbReference type="ARBA" id="ARBA00010484"/>
    </source>
</evidence>
<dbReference type="InterPro" id="IPR046342">
    <property type="entry name" value="CBS_dom_sf"/>
</dbReference>
<dbReference type="SUPFAM" id="SSF54631">
    <property type="entry name" value="CBS-domain pair"/>
    <property type="match status" value="1"/>
</dbReference>
<dbReference type="Pfam" id="PF01595">
    <property type="entry name" value="CNNM"/>
    <property type="match status" value="1"/>
</dbReference>
<dbReference type="EnsemblMetazoa" id="MDOA009404-RC">
    <property type="protein sequence ID" value="MDOA009404-PC"/>
    <property type="gene ID" value="MDOA009404"/>
</dbReference>
<feature type="transmembrane region" description="Helical" evidence="12">
    <location>
        <begin position="100"/>
        <end position="122"/>
    </location>
</feature>
<dbReference type="GO" id="GO:0006811">
    <property type="term" value="P:monoatomic ion transport"/>
    <property type="evidence" value="ECO:0007669"/>
    <property type="project" value="UniProtKB-KW"/>
</dbReference>
<dbReference type="InterPro" id="IPR014710">
    <property type="entry name" value="RmlC-like_jellyroll"/>
</dbReference>
<dbReference type="InterPro" id="IPR045095">
    <property type="entry name" value="ACDP"/>
</dbReference>
<dbReference type="eggNOG" id="KOG2118">
    <property type="taxonomic scope" value="Eukaryota"/>
</dbReference>
<comment type="similarity">
    <text evidence="2">Belongs to the ACDP family.</text>
</comment>
<dbReference type="PROSITE" id="PS50042">
    <property type="entry name" value="CNMP_BINDING_3"/>
    <property type="match status" value="1"/>
</dbReference>
<dbReference type="GO" id="GO:0010960">
    <property type="term" value="P:magnesium ion homeostasis"/>
    <property type="evidence" value="ECO:0007669"/>
    <property type="project" value="InterPro"/>
</dbReference>
<evidence type="ECO:0000256" key="5">
    <source>
        <dbReference type="ARBA" id="ARBA00022692"/>
    </source>
</evidence>
<dbReference type="VEuPathDB" id="VectorBase:MDOMA2_015449"/>
<evidence type="ECO:0000256" key="10">
    <source>
        <dbReference type="ARBA" id="ARBA00023136"/>
    </source>
</evidence>
<keyword evidence="9" id="KW-0129">CBS domain</keyword>
<dbReference type="PANTHER" id="PTHR12064:SF94">
    <property type="entry name" value="UNEXTENDED PROTEIN"/>
    <property type="match status" value="1"/>
</dbReference>
<evidence type="ECO:0000256" key="1">
    <source>
        <dbReference type="ARBA" id="ARBA00004651"/>
    </source>
</evidence>
<feature type="compositionally biased region" description="Polar residues" evidence="11">
    <location>
        <begin position="880"/>
        <end position="907"/>
    </location>
</feature>
<dbReference type="InterPro" id="IPR044751">
    <property type="entry name" value="Ion_transp-like_CBS"/>
</dbReference>
<keyword evidence="6" id="KW-0677">Repeat</keyword>
<sequence>MKMEKVKRLPCSENCQRRTRNSNEKYKTNSKSIMLKHNRNVKSIENEKSMGCPRFGGIQINAPSPTNLTISPGISTKNPVNIVISTFSSELSSKNFLRRLCFSPLLVYALIFLVFTSTFSFGSCSVSSAGDSLINQAHTSVEDPTTTTSSTKILNALNNKNINNNPKLNDTHNLLLPKSAESQIRPYSSPLIITGFRLESSKHEVEYDDGIPSVMSESVFTIRIFGLGITENTVIAFTTEVKDAGTYCQFPATLLHKVINGTVTGNTALYEASLPKGKKDFYICAKNDVNAFRDEDVENPIPLLHQCKDSWCIVRSHESLLPLWVSIVIILICLCFSALFSGLNLGLMALDRTELKILRNTGSDKEREYAKKIQPVRDQGNYLLCSILLGNVLVNSTFTILLDGLTSGLIAVVFSTLAIVIFGEITPQAICSRHGLAVGAKTILITKFIMLVTFPLSYPTSKILDVLLGEEIGNVYNRERLKELVKVTTGINDLDKNEVNIISGALELRKKTVADVMTHIDDAFMLPLDATLDFETVSEIMKSGFSRIPVYDGDRKNIITLLYIKDLAFVDPDDNTPLKTLCEFYQNPVHFVFEDYTLDVMFNQFKDGTIGHLAFVHRVNNEGDGDPFYETIGLVTLEDVIEELIQAEIVDETDVFVDNRTKVKRNRNKKQDFTVFAERRENQTIRISPQLTLATYQFLSTSIDAFKKELISEQILRRLLNQDIVHSIKCKGKEKDDPSLFIFQQNKAVDFFVLILEGRVEVTVGKESLLFESGPFTYFGTQALVSNVVVDSPSQMGSLQSLTLDSKVRQTFVPDYSVRAVTDVIYIAIKRNLYLTAKKATLLEKSRKSGAEPSTAEFDDEVEKLLHSIHEDDRPHHIRSNQSIRKGSTAVGSNTASPSFNDFSSQHSRSILAAPNQPISGSNSGDINDAVSLSSLMTSEAAAADFHNAAVRRSSTGDNASHANNCGKVNNNNDVVTTPLLPKTNNSNAK</sequence>
<keyword evidence="3" id="KW-0813">Transport</keyword>
<evidence type="ECO:0000256" key="6">
    <source>
        <dbReference type="ARBA" id="ARBA00022737"/>
    </source>
</evidence>
<feature type="compositionally biased region" description="Polar residues" evidence="11">
    <location>
        <begin position="953"/>
        <end position="963"/>
    </location>
</feature>
<comment type="subcellular location">
    <subcellularLocation>
        <location evidence="1">Cell membrane</location>
        <topology evidence="1">Multi-pass membrane protein</topology>
    </subcellularLocation>
</comment>
<accession>A0A1I8MXE5</accession>
<evidence type="ECO:0000256" key="8">
    <source>
        <dbReference type="ARBA" id="ARBA00023065"/>
    </source>
</evidence>
<dbReference type="SUPFAM" id="SSF51206">
    <property type="entry name" value="cAMP-binding domain-like"/>
    <property type="match status" value="1"/>
</dbReference>
<keyword evidence="5 12" id="KW-0812">Transmembrane</keyword>
<dbReference type="STRING" id="7370.A0A1I8MXE5"/>
<evidence type="ECO:0000256" key="3">
    <source>
        <dbReference type="ARBA" id="ARBA00022448"/>
    </source>
</evidence>
<dbReference type="Gene3D" id="3.10.580.10">
    <property type="entry name" value="CBS-domain"/>
    <property type="match status" value="1"/>
</dbReference>
<dbReference type="AlphaFoldDB" id="A0A1I8MXE5"/>
<evidence type="ECO:0000313" key="13">
    <source>
        <dbReference type="EnsemblMetazoa" id="MDOA009404-PC"/>
    </source>
</evidence>
<feature type="transmembrane region" description="Helical" evidence="12">
    <location>
        <begin position="408"/>
        <end position="426"/>
    </location>
</feature>
<feature type="transmembrane region" description="Helical" evidence="12">
    <location>
        <begin position="381"/>
        <end position="402"/>
    </location>
</feature>
<proteinExistence type="inferred from homology"/>
<dbReference type="PANTHER" id="PTHR12064">
    <property type="entry name" value="METAL TRANSPORTER CNNM"/>
    <property type="match status" value="1"/>
</dbReference>
<dbReference type="InterPro" id="IPR000644">
    <property type="entry name" value="CBS_dom"/>
</dbReference>
<dbReference type="CDD" id="cd04590">
    <property type="entry name" value="CBS_pair_CorC_HlyC_assoc"/>
    <property type="match status" value="1"/>
</dbReference>
<dbReference type="InterPro" id="IPR000595">
    <property type="entry name" value="cNMP-bd_dom"/>
</dbReference>
<dbReference type="InterPro" id="IPR018490">
    <property type="entry name" value="cNMP-bd_dom_sf"/>
</dbReference>
<dbReference type="Pfam" id="PF25562">
    <property type="entry name" value="CNBH_CNNM2_C"/>
    <property type="match status" value="1"/>
</dbReference>
<dbReference type="GO" id="GO:0005886">
    <property type="term" value="C:plasma membrane"/>
    <property type="evidence" value="ECO:0007669"/>
    <property type="project" value="UniProtKB-SubCell"/>
</dbReference>
<keyword evidence="8" id="KW-0406">Ion transport</keyword>